<evidence type="ECO:0000256" key="10">
    <source>
        <dbReference type="RuleBase" id="RU003357"/>
    </source>
</evidence>
<keyword evidence="3" id="KW-1134">Transmembrane beta strand</keyword>
<comment type="subcellular location">
    <subcellularLocation>
        <location evidence="1">Cell outer membrane</location>
        <topology evidence="1">Multi-pass membrane protein</topology>
    </subcellularLocation>
</comment>
<evidence type="ECO:0000256" key="2">
    <source>
        <dbReference type="ARBA" id="ARBA00022448"/>
    </source>
</evidence>
<evidence type="ECO:0000256" key="1">
    <source>
        <dbReference type="ARBA" id="ARBA00004571"/>
    </source>
</evidence>
<reference evidence="14 15" key="1">
    <citation type="submission" date="2024-05" db="EMBL/GenBank/DDBJ databases">
        <authorList>
            <person name="Duchaud E."/>
        </authorList>
    </citation>
    <scope>NUCLEOTIDE SEQUENCE [LARGE SCALE GENOMIC DNA]</scope>
    <source>
        <strain evidence="14">Ena-SAMPLE-TAB-13-05-2024-13:56:06:370-140305</strain>
    </source>
</reference>
<dbReference type="RefSeq" id="WP_348738729.1">
    <property type="nucleotide sequence ID" value="NZ_CAXJRC010000022.1"/>
</dbReference>
<dbReference type="Gene3D" id="2.60.40.1120">
    <property type="entry name" value="Carboxypeptidase-like, regulatory domain"/>
    <property type="match status" value="1"/>
</dbReference>
<evidence type="ECO:0000256" key="7">
    <source>
        <dbReference type="ARBA" id="ARBA00023136"/>
    </source>
</evidence>
<feature type="domain" description="TonB-dependent receptor plug" evidence="13">
    <location>
        <begin position="114"/>
        <end position="222"/>
    </location>
</feature>
<dbReference type="Gene3D" id="2.40.170.20">
    <property type="entry name" value="TonB-dependent receptor, beta-barrel domain"/>
    <property type="match status" value="1"/>
</dbReference>
<feature type="chain" id="PRO_5047439782" evidence="11">
    <location>
        <begin position="21"/>
        <end position="915"/>
    </location>
</feature>
<evidence type="ECO:0000259" key="13">
    <source>
        <dbReference type="Pfam" id="PF07715"/>
    </source>
</evidence>
<dbReference type="InterPro" id="IPR000531">
    <property type="entry name" value="Beta-barrel_TonB"/>
</dbReference>
<keyword evidence="2" id="KW-0813">Transport</keyword>
<comment type="similarity">
    <text evidence="10">Belongs to the TonB-dependent receptor family.</text>
</comment>
<dbReference type="Pfam" id="PF00593">
    <property type="entry name" value="TonB_dep_Rec_b-barrel"/>
    <property type="match status" value="1"/>
</dbReference>
<keyword evidence="15" id="KW-1185">Reference proteome</keyword>
<keyword evidence="5 11" id="KW-0732">Signal</keyword>
<sequence length="915" mass="101922">MGKKILLTILFMVSFAIVNAQISITGNVYDEYLEPFSNAKIKTLDTNVTSGSDGSFSLKTEQAFPFTIQVTAFGYKTESLEITSKDQEINIVLKENTSLDEVVISASRSPERVIESPVTIERMGISDIKRNSSASFYDGLVNLKGIESREANYGFKSVNSRGFSTFDNTRFVQLVDGVETSIPALNFSAGNIVGLSELDVRDIEILPGASSALYGANAFNGILLMRSKNPFDYDGISTYIKGGYTSQEQAGNNSFYDVGIRMAHRFSNKLAAKANLTYFRAEEWHANSLANTTGPGGEIITGTRSNPGYDGLNVYGDDFAFSLRQIAELGGVPQVIGLLPDPDQRITRTGFEEKDIADYGGENVKFDGALHYRPWGDEDLEIVLNARVSRGNNVYQGTNRFSQKNYFVQQYKLEFLGKNFFLRGYYTGNDSGNSYDLRFAGIAMNELIKPSIQWFGEYLNRYIASGFNHVAARDFADANRPVSGSNQYENLLNQVINKPIDEGGAALIDQTSFYHADANYNFRDIIKWGEVQIGGSYRIHNVNSNGTLFTDKFSRIRFDNYGAYVQLQKKFLEDKLKFTGSIRYDKSKNFEGNFSPRIALNYSLGEGNDHVLRASYQTGFRNPSITEQYFGLRTGANRFILGTADENLDRFSTTINNNNGSVTTLTGRDAFSNAFLSSSVINGTPIQANVAPIKPEKVASYEIGYRSIIGLTDKNLLELDINAYYNQYDDFVAFKNVIVPNYGKIVNGLPNLEAQSAFANGDLTEFVLNTNSLAEVSSYGVGLGLNTKVLKTFNIGLNYTLSKMIFDEESDPNFNPGFNTPEHQVKLMFGNPNLFKNFGFNISARWQNEFLWQSSFINSMVDQRTVLDAQINYRVPVMKSRFKLGGTNLTQNEYVVAPGSGNIGSLYYLSWTIND</sequence>
<dbReference type="Pfam" id="PF13715">
    <property type="entry name" value="CarbopepD_reg_2"/>
    <property type="match status" value="1"/>
</dbReference>
<evidence type="ECO:0000256" key="9">
    <source>
        <dbReference type="ARBA" id="ARBA00023237"/>
    </source>
</evidence>
<organism evidence="14 15">
    <name type="scientific">Tenacibaculum vairaonense</name>
    <dbReference type="NCBI Taxonomy" id="3137860"/>
    <lineage>
        <taxon>Bacteria</taxon>
        <taxon>Pseudomonadati</taxon>
        <taxon>Bacteroidota</taxon>
        <taxon>Flavobacteriia</taxon>
        <taxon>Flavobacteriales</taxon>
        <taxon>Flavobacteriaceae</taxon>
        <taxon>Tenacibaculum</taxon>
    </lineage>
</organism>
<dbReference type="Gene3D" id="2.170.130.10">
    <property type="entry name" value="TonB-dependent receptor, plug domain"/>
    <property type="match status" value="1"/>
</dbReference>
<keyword evidence="9" id="KW-0998">Cell outer membrane</keyword>
<evidence type="ECO:0000313" key="15">
    <source>
        <dbReference type="Proteomes" id="UP001497602"/>
    </source>
</evidence>
<evidence type="ECO:0000256" key="11">
    <source>
        <dbReference type="SAM" id="SignalP"/>
    </source>
</evidence>
<dbReference type="InterPro" id="IPR037066">
    <property type="entry name" value="Plug_dom_sf"/>
</dbReference>
<evidence type="ECO:0000256" key="8">
    <source>
        <dbReference type="ARBA" id="ARBA00023170"/>
    </source>
</evidence>
<proteinExistence type="inferred from homology"/>
<dbReference type="PANTHER" id="PTHR30069:SF29">
    <property type="entry name" value="HEMOGLOBIN AND HEMOGLOBIN-HAPTOGLOBIN-BINDING PROTEIN 1-RELATED"/>
    <property type="match status" value="1"/>
</dbReference>
<dbReference type="Proteomes" id="UP001497602">
    <property type="component" value="Unassembled WGS sequence"/>
</dbReference>
<name>A0ABM9PN25_9FLAO</name>
<dbReference type="PANTHER" id="PTHR30069">
    <property type="entry name" value="TONB-DEPENDENT OUTER MEMBRANE RECEPTOR"/>
    <property type="match status" value="1"/>
</dbReference>
<evidence type="ECO:0000259" key="12">
    <source>
        <dbReference type="Pfam" id="PF00593"/>
    </source>
</evidence>
<dbReference type="InterPro" id="IPR036942">
    <property type="entry name" value="Beta-barrel_TonB_sf"/>
</dbReference>
<evidence type="ECO:0000256" key="6">
    <source>
        <dbReference type="ARBA" id="ARBA00023077"/>
    </source>
</evidence>
<dbReference type="EMBL" id="CAXJRC010000022">
    <property type="protein sequence ID" value="CAL2107076.1"/>
    <property type="molecule type" value="Genomic_DNA"/>
</dbReference>
<dbReference type="InterPro" id="IPR012910">
    <property type="entry name" value="Plug_dom"/>
</dbReference>
<dbReference type="SUPFAM" id="SSF49464">
    <property type="entry name" value="Carboxypeptidase regulatory domain-like"/>
    <property type="match status" value="1"/>
</dbReference>
<accession>A0ABM9PN25</accession>
<comment type="caution">
    <text evidence="14">The sequence shown here is derived from an EMBL/GenBank/DDBJ whole genome shotgun (WGS) entry which is preliminary data.</text>
</comment>
<keyword evidence="4" id="KW-0812">Transmembrane</keyword>
<dbReference type="InterPro" id="IPR008969">
    <property type="entry name" value="CarboxyPept-like_regulatory"/>
</dbReference>
<keyword evidence="6 10" id="KW-0798">TonB box</keyword>
<protein>
    <submittedName>
        <fullName evidence="14">Iron complex outermembrane recepter protein</fullName>
    </submittedName>
</protein>
<evidence type="ECO:0000313" key="14">
    <source>
        <dbReference type="EMBL" id="CAL2107076.1"/>
    </source>
</evidence>
<gene>
    <name evidence="14" type="ORF">T190115A13A_20356</name>
</gene>
<keyword evidence="7 10" id="KW-0472">Membrane</keyword>
<evidence type="ECO:0000256" key="3">
    <source>
        <dbReference type="ARBA" id="ARBA00022452"/>
    </source>
</evidence>
<dbReference type="SUPFAM" id="SSF56935">
    <property type="entry name" value="Porins"/>
    <property type="match status" value="1"/>
</dbReference>
<keyword evidence="8" id="KW-0675">Receptor</keyword>
<feature type="domain" description="TonB-dependent receptor-like beta-barrel" evidence="12">
    <location>
        <begin position="376"/>
        <end position="889"/>
    </location>
</feature>
<dbReference type="InterPro" id="IPR039426">
    <property type="entry name" value="TonB-dep_rcpt-like"/>
</dbReference>
<dbReference type="Pfam" id="PF07715">
    <property type="entry name" value="Plug"/>
    <property type="match status" value="1"/>
</dbReference>
<evidence type="ECO:0000256" key="5">
    <source>
        <dbReference type="ARBA" id="ARBA00022729"/>
    </source>
</evidence>
<evidence type="ECO:0000256" key="4">
    <source>
        <dbReference type="ARBA" id="ARBA00022692"/>
    </source>
</evidence>
<feature type="signal peptide" evidence="11">
    <location>
        <begin position="1"/>
        <end position="20"/>
    </location>
</feature>